<sequence>MTIQTYIYLIIAVIVALLASLFLYHYKSKSAFKHNALFAILRFCTIFLILILLINPKIKNTTVYNEKPNLLVVADNSNSLDFLKQKETIVSLVEAYNNNSRLKKKFNIINYQFSDQLTTSDTLNFKSKQTNISKALEELNRIYKSTVAPTVLITDGNQTIGNDYEFSAKAYNNSIYPIIVGDTTVYDDLSIKTLNVNKYAYLKNKFPVELILMYQGEASVQQTLSISNNGSIVFSKTIDFSKENNSQVLNIELPTSRVGVQTYVASISTLDNEKNTVNNTKNFAIEVVDESTKVAIVSTLMHPDLGVLKKSIETNKQRQAKILEPKELKNQINDFQLVILYQPNSLFKDLYSDLIANAVHTWTITGTKTDWGFLNKQNAYFNFEPTMQTEDYQPELNTGFNAFIIPDLDFEDYPPLQSTFGTTKFNNAYQTLLYKTVNGIKTKESLFATLEDGSQRHAFLFGENIWKWRAQSFLNQQNFMAFDEFIGKTIQYIASKQRKERLSLDYLSFYDGTEAQILKAQVFNKNYEFTANQEVLITLKNTETNETKTLPLVLNNNYYSVNLSQLSAGDYTFTVNVPQENLSRSGAFKILDYNIETQFSSANFTKLNIIAQEKNTKVVTASSIEENISVLLNDKRYLPIQKSQTTTEELINWYYLLFIIILLIAVEWFIRKYKGLI</sequence>
<evidence type="ECO:0008006" key="4">
    <source>
        <dbReference type="Google" id="ProtNLM"/>
    </source>
</evidence>
<proteinExistence type="predicted"/>
<evidence type="ECO:0000313" key="2">
    <source>
        <dbReference type="EMBL" id="PSG88237.1"/>
    </source>
</evidence>
<reference evidence="2 3" key="1">
    <citation type="submission" date="2018-03" db="EMBL/GenBank/DDBJ databases">
        <title>Mesoflavibacter sp. HG37 and Mesoflavibacter sp. HG96 sp.nov., two marine bacteria isolated from seawater of Western Pacific Ocean.</title>
        <authorList>
            <person name="Cheng H."/>
            <person name="Wu Y.-H."/>
            <person name="Guo L.-L."/>
            <person name="Xu X.-W."/>
        </authorList>
    </citation>
    <scope>NUCLEOTIDE SEQUENCE [LARGE SCALE GENOMIC DNA]</scope>
    <source>
        <strain evidence="2 3">KCTC 32269</strain>
    </source>
</reference>
<keyword evidence="1" id="KW-0812">Transmembrane</keyword>
<feature type="transmembrane region" description="Helical" evidence="1">
    <location>
        <begin position="653"/>
        <end position="670"/>
    </location>
</feature>
<organism evidence="2 3">
    <name type="scientific">Aurantibacter aestuarii</name>
    <dbReference type="NCBI Taxonomy" id="1266046"/>
    <lineage>
        <taxon>Bacteria</taxon>
        <taxon>Pseudomonadati</taxon>
        <taxon>Bacteroidota</taxon>
        <taxon>Flavobacteriia</taxon>
        <taxon>Flavobacteriales</taxon>
        <taxon>Flavobacteriaceae</taxon>
        <taxon>Aurantibacter</taxon>
    </lineage>
</organism>
<keyword evidence="1" id="KW-0472">Membrane</keyword>
<gene>
    <name evidence="2" type="ORF">C7H52_07990</name>
</gene>
<accession>A0A2T1N8N9</accession>
<feature type="transmembrane region" description="Helical" evidence="1">
    <location>
        <begin position="6"/>
        <end position="24"/>
    </location>
</feature>
<evidence type="ECO:0000313" key="3">
    <source>
        <dbReference type="Proteomes" id="UP000238426"/>
    </source>
</evidence>
<dbReference type="PANTHER" id="PTHR37947:SF1">
    <property type="entry name" value="BLL2462 PROTEIN"/>
    <property type="match status" value="1"/>
</dbReference>
<dbReference type="PANTHER" id="PTHR37947">
    <property type="entry name" value="BLL2462 PROTEIN"/>
    <property type="match status" value="1"/>
</dbReference>
<dbReference type="AlphaFoldDB" id="A0A2T1N8N9"/>
<dbReference type="EMBL" id="PXOQ01000009">
    <property type="protein sequence ID" value="PSG88237.1"/>
    <property type="molecule type" value="Genomic_DNA"/>
</dbReference>
<keyword evidence="1" id="KW-1133">Transmembrane helix</keyword>
<comment type="caution">
    <text evidence="2">The sequence shown here is derived from an EMBL/GenBank/DDBJ whole genome shotgun (WGS) entry which is preliminary data.</text>
</comment>
<name>A0A2T1N8N9_9FLAO</name>
<evidence type="ECO:0000256" key="1">
    <source>
        <dbReference type="SAM" id="Phobius"/>
    </source>
</evidence>
<keyword evidence="3" id="KW-1185">Reference proteome</keyword>
<dbReference type="RefSeq" id="WP_106463377.1">
    <property type="nucleotide sequence ID" value="NZ_PXOQ01000009.1"/>
</dbReference>
<dbReference type="Proteomes" id="UP000238426">
    <property type="component" value="Unassembled WGS sequence"/>
</dbReference>
<dbReference type="OrthoDB" id="9763076at2"/>
<dbReference type="SUPFAM" id="SSF53300">
    <property type="entry name" value="vWA-like"/>
    <property type="match status" value="1"/>
</dbReference>
<dbReference type="InterPro" id="IPR036465">
    <property type="entry name" value="vWFA_dom_sf"/>
</dbReference>
<feature type="transmembrane region" description="Helical" evidence="1">
    <location>
        <begin position="36"/>
        <end position="54"/>
    </location>
</feature>
<protein>
    <recommendedName>
        <fullName evidence="4">VWA domain-containing protein</fullName>
    </recommendedName>
</protein>